<dbReference type="PANTHER" id="PTHR14647:SF87">
    <property type="entry name" value="PUTATIVE-RELATED"/>
    <property type="match status" value="1"/>
</dbReference>
<dbReference type="Proteomes" id="UP000011014">
    <property type="component" value="Unassembled WGS sequence"/>
</dbReference>
<evidence type="ECO:0000256" key="8">
    <source>
        <dbReference type="ARBA" id="ARBA00023136"/>
    </source>
</evidence>
<gene>
    <name evidence="11" type="ORF">GSOID_T00028712001</name>
</gene>
<keyword evidence="6" id="KW-1133">Transmembrane helix</keyword>
<dbReference type="InterPro" id="IPR009729">
    <property type="entry name" value="Gal-3-0_sulfotransfrase"/>
</dbReference>
<dbReference type="Gene3D" id="3.40.50.300">
    <property type="entry name" value="P-loop containing nucleotide triphosphate hydrolases"/>
    <property type="match status" value="1"/>
</dbReference>
<proteinExistence type="inferred from homology"/>
<evidence type="ECO:0000256" key="3">
    <source>
        <dbReference type="ARBA" id="ARBA00022679"/>
    </source>
</evidence>
<keyword evidence="7" id="KW-0333">Golgi apparatus</keyword>
<feature type="signal peptide" evidence="10">
    <location>
        <begin position="1"/>
        <end position="34"/>
    </location>
</feature>
<keyword evidence="5" id="KW-0735">Signal-anchor</keyword>
<accession>E4YL66</accession>
<sequence>MLRARKMPPFFKLTLVVLCAYILWTINHPEPSDALPTRHVRNIGPYGPYGPYGQAGRMPMRFTFPTCENGPSKNVAFLKTHKTGSSTMSNIMLRFADTHNLTVGLPLEGKWELGGYPAFIDKQLIDPQLTQYNVLGHHFRFNKQKLDEFMPLDTKYVTIIRSPVDNVESVFGFFQDQMPFEEWLGDVNATDRLKTFYAEPTKYFKRDTDWYFRSKNHMFFDIGFDVNRAGEEAYVASAIQEMDKHFTLILLTDFFDESLILMKHLLCWDWDDIVYIKFKMRIEEAKAENAENFKFSPPARPFKY</sequence>
<evidence type="ECO:0000256" key="6">
    <source>
        <dbReference type="ARBA" id="ARBA00022989"/>
    </source>
</evidence>
<keyword evidence="4" id="KW-0812">Transmembrane</keyword>
<keyword evidence="10" id="KW-0732">Signal</keyword>
<dbReference type="SUPFAM" id="SSF52540">
    <property type="entry name" value="P-loop containing nucleoside triphosphate hydrolases"/>
    <property type="match status" value="1"/>
</dbReference>
<dbReference type="AlphaFoldDB" id="E4YL66"/>
<keyword evidence="8" id="KW-0472">Membrane</keyword>
<evidence type="ECO:0000256" key="1">
    <source>
        <dbReference type="ARBA" id="ARBA00004323"/>
    </source>
</evidence>
<comment type="subcellular location">
    <subcellularLocation>
        <location evidence="1">Golgi apparatus membrane</location>
        <topology evidence="1">Single-pass type II membrane protein</topology>
    </subcellularLocation>
</comment>
<evidence type="ECO:0000256" key="2">
    <source>
        <dbReference type="ARBA" id="ARBA00008124"/>
    </source>
</evidence>
<evidence type="ECO:0000256" key="4">
    <source>
        <dbReference type="ARBA" id="ARBA00022692"/>
    </source>
</evidence>
<organism evidence="11">
    <name type="scientific">Oikopleura dioica</name>
    <name type="common">Tunicate</name>
    <dbReference type="NCBI Taxonomy" id="34765"/>
    <lineage>
        <taxon>Eukaryota</taxon>
        <taxon>Metazoa</taxon>
        <taxon>Chordata</taxon>
        <taxon>Tunicata</taxon>
        <taxon>Appendicularia</taxon>
        <taxon>Copelata</taxon>
        <taxon>Oikopleuridae</taxon>
        <taxon>Oikopleura</taxon>
    </lineage>
</organism>
<keyword evidence="9" id="KW-0325">Glycoprotein</keyword>
<evidence type="ECO:0000256" key="10">
    <source>
        <dbReference type="SAM" id="SignalP"/>
    </source>
</evidence>
<dbReference type="GO" id="GO:0001733">
    <property type="term" value="F:galactosylceramide sulfotransferase activity"/>
    <property type="evidence" value="ECO:0007669"/>
    <property type="project" value="InterPro"/>
</dbReference>
<dbReference type="PANTHER" id="PTHR14647">
    <property type="entry name" value="GALACTOSE-3-O-SULFOTRANSFERASE"/>
    <property type="match status" value="1"/>
</dbReference>
<dbReference type="GO" id="GO:0009247">
    <property type="term" value="P:glycolipid biosynthetic process"/>
    <property type="evidence" value="ECO:0007669"/>
    <property type="project" value="InterPro"/>
</dbReference>
<dbReference type="EMBL" id="FN654742">
    <property type="protein sequence ID" value="CBY36227.1"/>
    <property type="molecule type" value="Genomic_DNA"/>
</dbReference>
<dbReference type="Pfam" id="PF06990">
    <property type="entry name" value="Gal-3-0_sulfotr"/>
    <property type="match status" value="1"/>
</dbReference>
<keyword evidence="3" id="KW-0808">Transferase</keyword>
<evidence type="ECO:0000256" key="7">
    <source>
        <dbReference type="ARBA" id="ARBA00023034"/>
    </source>
</evidence>
<evidence type="ECO:0008006" key="12">
    <source>
        <dbReference type="Google" id="ProtNLM"/>
    </source>
</evidence>
<dbReference type="InterPro" id="IPR027417">
    <property type="entry name" value="P-loop_NTPase"/>
</dbReference>
<protein>
    <recommendedName>
        <fullName evidence="12">Sulfotransferase</fullName>
    </recommendedName>
</protein>
<evidence type="ECO:0000313" key="11">
    <source>
        <dbReference type="EMBL" id="CBY36227.1"/>
    </source>
</evidence>
<evidence type="ECO:0000256" key="9">
    <source>
        <dbReference type="ARBA" id="ARBA00023180"/>
    </source>
</evidence>
<evidence type="ECO:0000256" key="5">
    <source>
        <dbReference type="ARBA" id="ARBA00022968"/>
    </source>
</evidence>
<name>E4YL66_OIKDI</name>
<feature type="chain" id="PRO_5003194060" description="Sulfotransferase" evidence="10">
    <location>
        <begin position="35"/>
        <end position="304"/>
    </location>
</feature>
<comment type="similarity">
    <text evidence="2">Belongs to the galactose-3-O-sulfotransferase family.</text>
</comment>
<reference evidence="11" key="1">
    <citation type="journal article" date="2010" name="Science">
        <title>Plasticity of animal genome architecture unmasked by rapid evolution of a pelagic tunicate.</title>
        <authorList>
            <person name="Denoeud F."/>
            <person name="Henriet S."/>
            <person name="Mungpakdee S."/>
            <person name="Aury J.M."/>
            <person name="Da Silva C."/>
            <person name="Brinkmann H."/>
            <person name="Mikhaleva J."/>
            <person name="Olsen L.C."/>
            <person name="Jubin C."/>
            <person name="Canestro C."/>
            <person name="Bouquet J.M."/>
            <person name="Danks G."/>
            <person name="Poulain J."/>
            <person name="Campsteijn C."/>
            <person name="Adamski M."/>
            <person name="Cross I."/>
            <person name="Yadetie F."/>
            <person name="Muffato M."/>
            <person name="Louis A."/>
            <person name="Butcher S."/>
            <person name="Tsagkogeorga G."/>
            <person name="Konrad A."/>
            <person name="Singh S."/>
            <person name="Jensen M.F."/>
            <person name="Cong E.H."/>
            <person name="Eikeseth-Otteraa H."/>
            <person name="Noel B."/>
            <person name="Anthouard V."/>
            <person name="Porcel B.M."/>
            <person name="Kachouri-Lafond R."/>
            <person name="Nishino A."/>
            <person name="Ugolini M."/>
            <person name="Chourrout P."/>
            <person name="Nishida H."/>
            <person name="Aasland R."/>
            <person name="Huzurbazar S."/>
            <person name="Westhof E."/>
            <person name="Delsuc F."/>
            <person name="Lehrach H."/>
            <person name="Reinhardt R."/>
            <person name="Weissenbach J."/>
            <person name="Roy S.W."/>
            <person name="Artiguenave F."/>
            <person name="Postlethwait J.H."/>
            <person name="Manak J.R."/>
            <person name="Thompson E.M."/>
            <person name="Jaillon O."/>
            <person name="Du Pasquier L."/>
            <person name="Boudinot P."/>
            <person name="Liberles D.A."/>
            <person name="Volff J.N."/>
            <person name="Philippe H."/>
            <person name="Lenhard B."/>
            <person name="Roest Crollius H."/>
            <person name="Wincker P."/>
            <person name="Chourrout D."/>
        </authorList>
    </citation>
    <scope>NUCLEOTIDE SEQUENCE [LARGE SCALE GENOMIC DNA]</scope>
</reference>
<dbReference type="GO" id="GO:0000139">
    <property type="term" value="C:Golgi membrane"/>
    <property type="evidence" value="ECO:0007669"/>
    <property type="project" value="UniProtKB-SubCell"/>
</dbReference>